<comment type="subcellular location">
    <subcellularLocation>
        <location evidence="2 10">Cell membrane</location>
        <topology evidence="2 10">Multi-pass membrane protein</topology>
    </subcellularLocation>
</comment>
<evidence type="ECO:0000256" key="4">
    <source>
        <dbReference type="ARBA" id="ARBA00022448"/>
    </source>
</evidence>
<evidence type="ECO:0000256" key="10">
    <source>
        <dbReference type="RuleBase" id="RU363032"/>
    </source>
</evidence>
<evidence type="ECO:0000313" key="14">
    <source>
        <dbReference type="Proteomes" id="UP001243717"/>
    </source>
</evidence>
<evidence type="ECO:0000256" key="5">
    <source>
        <dbReference type="ARBA" id="ARBA00022475"/>
    </source>
</evidence>
<dbReference type="PROSITE" id="PS50928">
    <property type="entry name" value="ABC_TM1"/>
    <property type="match status" value="1"/>
</dbReference>
<dbReference type="InterPro" id="IPR000515">
    <property type="entry name" value="MetI-like"/>
</dbReference>
<dbReference type="InterPro" id="IPR011867">
    <property type="entry name" value="ModB_ABC"/>
</dbReference>
<reference evidence="13 14" key="1">
    <citation type="submission" date="2023-04" db="EMBL/GenBank/DDBJ databases">
        <title>A novel bacteria isolated from coastal sediment.</title>
        <authorList>
            <person name="Liu X.-J."/>
            <person name="Du Z.-J."/>
        </authorList>
    </citation>
    <scope>NUCLEOTIDE SEQUENCE [LARGE SCALE GENOMIC DNA]</scope>
    <source>
        <strain evidence="13 14">SDUM461004</strain>
    </source>
</reference>
<feature type="transmembrane region" description="Helical" evidence="10">
    <location>
        <begin position="86"/>
        <end position="104"/>
    </location>
</feature>
<gene>
    <name evidence="13" type="primary">modB</name>
    <name evidence="13" type="ORF">QEH59_04845</name>
</gene>
<dbReference type="PANTHER" id="PTHR30183">
    <property type="entry name" value="MOLYBDENUM TRANSPORT SYSTEM PERMEASE PROTEIN MODB"/>
    <property type="match status" value="1"/>
</dbReference>
<dbReference type="NCBIfam" id="TIGR02141">
    <property type="entry name" value="modB_ABC"/>
    <property type="match status" value="1"/>
</dbReference>
<protein>
    <recommendedName>
        <fullName evidence="11">Molybdenum transport system permease</fullName>
    </recommendedName>
</protein>
<feature type="transmembrane region" description="Helical" evidence="10">
    <location>
        <begin position="12"/>
        <end position="34"/>
    </location>
</feature>
<dbReference type="EMBL" id="JARXIC010000005">
    <property type="protein sequence ID" value="MDQ8193737.1"/>
    <property type="molecule type" value="Genomic_DNA"/>
</dbReference>
<keyword evidence="4 10" id="KW-0813">Transport</keyword>
<proteinExistence type="inferred from homology"/>
<evidence type="ECO:0000256" key="8">
    <source>
        <dbReference type="ARBA" id="ARBA00022989"/>
    </source>
</evidence>
<keyword evidence="6 11" id="KW-0500">Molybdenum</keyword>
<evidence type="ECO:0000256" key="9">
    <source>
        <dbReference type="ARBA" id="ARBA00023136"/>
    </source>
</evidence>
<organism evidence="13 14">
    <name type="scientific">Thalassobacterium sedimentorum</name>
    <dbReference type="NCBI Taxonomy" id="3041258"/>
    <lineage>
        <taxon>Bacteria</taxon>
        <taxon>Pseudomonadati</taxon>
        <taxon>Verrucomicrobiota</taxon>
        <taxon>Opitutia</taxon>
        <taxon>Puniceicoccales</taxon>
        <taxon>Coraliomargaritaceae</taxon>
        <taxon>Thalassobacterium</taxon>
    </lineage>
</organism>
<feature type="transmembrane region" description="Helical" evidence="10">
    <location>
        <begin position="46"/>
        <end position="66"/>
    </location>
</feature>
<dbReference type="Pfam" id="PF00528">
    <property type="entry name" value="BPD_transp_1"/>
    <property type="match status" value="1"/>
</dbReference>
<dbReference type="InterPro" id="IPR049783">
    <property type="entry name" value="ABC_perm_TupB-like"/>
</dbReference>
<dbReference type="InterPro" id="IPR035906">
    <property type="entry name" value="MetI-like_sf"/>
</dbReference>
<evidence type="ECO:0000256" key="6">
    <source>
        <dbReference type="ARBA" id="ARBA00022505"/>
    </source>
</evidence>
<keyword evidence="5 11" id="KW-1003">Cell membrane</keyword>
<evidence type="ECO:0000259" key="12">
    <source>
        <dbReference type="PROSITE" id="PS50928"/>
    </source>
</evidence>
<dbReference type="PANTHER" id="PTHR30183:SF3">
    <property type="entry name" value="MOLYBDENUM TRANSPORT SYSTEM PERMEASE PROTEIN MODB"/>
    <property type="match status" value="1"/>
</dbReference>
<evidence type="ECO:0000313" key="13">
    <source>
        <dbReference type="EMBL" id="MDQ8193737.1"/>
    </source>
</evidence>
<feature type="domain" description="ABC transmembrane type-1" evidence="12">
    <location>
        <begin position="8"/>
        <end position="214"/>
    </location>
</feature>
<feature type="transmembrane region" description="Helical" evidence="10">
    <location>
        <begin position="133"/>
        <end position="153"/>
    </location>
</feature>
<dbReference type="Proteomes" id="UP001243717">
    <property type="component" value="Unassembled WGS sequence"/>
</dbReference>
<dbReference type="RefSeq" id="WP_308984221.1">
    <property type="nucleotide sequence ID" value="NZ_JARXIC010000005.1"/>
</dbReference>
<comment type="similarity">
    <text evidence="3 11">Belongs to the binding-protein-dependent transport system permease family. CysTW subfamily.</text>
</comment>
<dbReference type="Gene3D" id="1.10.3720.10">
    <property type="entry name" value="MetI-like"/>
    <property type="match status" value="1"/>
</dbReference>
<keyword evidence="7 10" id="KW-0812">Transmembrane</keyword>
<evidence type="ECO:0000256" key="11">
    <source>
        <dbReference type="RuleBase" id="RU365097"/>
    </source>
</evidence>
<keyword evidence="8 10" id="KW-1133">Transmembrane helix</keyword>
<comment type="caution">
    <text evidence="13">The sequence shown here is derived from an EMBL/GenBank/DDBJ whole genome shotgun (WGS) entry which is preliminary data.</text>
</comment>
<sequence length="226" mass="24382">MSTTLEIITTTVLWAITATCLVAAPGLPIAYLLARHQFPGHRILSTLLSLPMVLPPTAVGFLLLQLLADRGLLGREQLGIDLDILYTWKAVVLACSVMAAPLVIRTARVSFEEVDPELEQMARTLGYSRLKSFIRVTLPLAWKGLLAAVLLGFTRSLGEFGATVMIAGNIPGKTQTLASAIYSAQQSGKDERALLLVAVALLVGFVAIFLTEICLRPNTKNKGLTR</sequence>
<dbReference type="NCBIfam" id="NF038017">
    <property type="entry name" value="ABC_perm1"/>
    <property type="match status" value="1"/>
</dbReference>
<evidence type="ECO:0000256" key="3">
    <source>
        <dbReference type="ARBA" id="ARBA00007069"/>
    </source>
</evidence>
<dbReference type="CDD" id="cd06261">
    <property type="entry name" value="TM_PBP2"/>
    <property type="match status" value="1"/>
</dbReference>
<feature type="transmembrane region" description="Helical" evidence="10">
    <location>
        <begin position="193"/>
        <end position="215"/>
    </location>
</feature>
<comment type="function">
    <text evidence="1 11">Part of the binding-protein-dependent transport system for molybdenum; probably responsible for the translocation of the substrate across the membrane.</text>
</comment>
<dbReference type="SUPFAM" id="SSF161098">
    <property type="entry name" value="MetI-like"/>
    <property type="match status" value="1"/>
</dbReference>
<accession>A0ABU1AFZ7</accession>
<evidence type="ECO:0000256" key="2">
    <source>
        <dbReference type="ARBA" id="ARBA00004651"/>
    </source>
</evidence>
<keyword evidence="9 10" id="KW-0472">Membrane</keyword>
<name>A0ABU1AFZ7_9BACT</name>
<evidence type="ECO:0000256" key="7">
    <source>
        <dbReference type="ARBA" id="ARBA00022692"/>
    </source>
</evidence>
<keyword evidence="14" id="KW-1185">Reference proteome</keyword>
<evidence type="ECO:0000256" key="1">
    <source>
        <dbReference type="ARBA" id="ARBA00002949"/>
    </source>
</evidence>